<evidence type="ECO:0000256" key="3">
    <source>
        <dbReference type="ARBA" id="ARBA00022729"/>
    </source>
</evidence>
<evidence type="ECO:0000259" key="6">
    <source>
        <dbReference type="Pfam" id="PF07980"/>
    </source>
</evidence>
<evidence type="ECO:0000313" key="8">
    <source>
        <dbReference type="EMBL" id="GGH03258.1"/>
    </source>
</evidence>
<reference evidence="8" key="2">
    <citation type="submission" date="2020-09" db="EMBL/GenBank/DDBJ databases">
        <authorList>
            <person name="Sun Q."/>
            <person name="Zhou Y."/>
        </authorList>
    </citation>
    <scope>NUCLEOTIDE SEQUENCE</scope>
    <source>
        <strain evidence="8">CGMCC 1.12195</strain>
    </source>
</reference>
<proteinExistence type="inferred from homology"/>
<evidence type="ECO:0000256" key="1">
    <source>
        <dbReference type="ARBA" id="ARBA00004442"/>
    </source>
</evidence>
<protein>
    <submittedName>
        <fullName evidence="8">Membrane protein</fullName>
    </submittedName>
</protein>
<comment type="caution">
    <text evidence="8">The sequence shown here is derived from an EMBL/GenBank/DDBJ whole genome shotgun (WGS) entry which is preliminary data.</text>
</comment>
<dbReference type="Proteomes" id="UP000660862">
    <property type="component" value="Unassembled WGS sequence"/>
</dbReference>
<feature type="domain" description="RagB/SusD" evidence="6">
    <location>
        <begin position="343"/>
        <end position="493"/>
    </location>
</feature>
<dbReference type="Pfam" id="PF14322">
    <property type="entry name" value="SusD-like_3"/>
    <property type="match status" value="1"/>
</dbReference>
<evidence type="ECO:0000313" key="9">
    <source>
        <dbReference type="Proteomes" id="UP000660862"/>
    </source>
</evidence>
<feature type="domain" description="SusD-like N-terminal" evidence="7">
    <location>
        <begin position="28"/>
        <end position="222"/>
    </location>
</feature>
<dbReference type="GO" id="GO:0009279">
    <property type="term" value="C:cell outer membrane"/>
    <property type="evidence" value="ECO:0007669"/>
    <property type="project" value="UniProtKB-SubCell"/>
</dbReference>
<dbReference type="RefSeq" id="WP_188508298.1">
    <property type="nucleotide sequence ID" value="NZ_BMER01000006.1"/>
</dbReference>
<dbReference type="PROSITE" id="PS51257">
    <property type="entry name" value="PROKAR_LIPOPROTEIN"/>
    <property type="match status" value="1"/>
</dbReference>
<dbReference type="InterPro" id="IPR012944">
    <property type="entry name" value="SusD_RagB_dom"/>
</dbReference>
<keyword evidence="5" id="KW-0998">Cell outer membrane</keyword>
<comment type="similarity">
    <text evidence="2">Belongs to the SusD family.</text>
</comment>
<dbReference type="InterPro" id="IPR011990">
    <property type="entry name" value="TPR-like_helical_dom_sf"/>
</dbReference>
<dbReference type="Gene3D" id="1.25.40.390">
    <property type="match status" value="1"/>
</dbReference>
<evidence type="ECO:0000256" key="5">
    <source>
        <dbReference type="ARBA" id="ARBA00023237"/>
    </source>
</evidence>
<name>A0A917I1C4_9SPHI</name>
<dbReference type="SUPFAM" id="SSF48452">
    <property type="entry name" value="TPR-like"/>
    <property type="match status" value="1"/>
</dbReference>
<keyword evidence="4" id="KW-0472">Membrane</keyword>
<evidence type="ECO:0000259" key="7">
    <source>
        <dbReference type="Pfam" id="PF14322"/>
    </source>
</evidence>
<dbReference type="CDD" id="cd08977">
    <property type="entry name" value="SusD"/>
    <property type="match status" value="1"/>
</dbReference>
<dbReference type="EMBL" id="BMER01000006">
    <property type="protein sequence ID" value="GGH03258.1"/>
    <property type="molecule type" value="Genomic_DNA"/>
</dbReference>
<sequence>MTRTIVKQLTKGVLLAILLAFGACNNILELTPDSELTEANFFKTAADMDGAVLGIYSNYQSRFPRDWTISEMLSDNTYRTGYFNIGGIDELNNLSITSENPLFASFWQSAYQGIFRANSVIFYIDNPTDYAENQQAQLTGEALFMRSLLYFNLVRVFGGVPLVTSKLTVEETYGVPRSSEPQVYQQITEDLKQAIDLLPMKAAIAGGRASKEAAVSLLAKVYVYLKEWDEAKTYLDMVEGFNFQLEPEFKSLWSISSENNEEVIFAMKYLDGENGQPLSTDFLPYFGVTGISSRGNENIFPTWSLYKLYDDGDSRKDETITPYWKSPNSPPADPAVWYPFVSKFAVQHTPNSSGLDLPVLRYADMVLLKAEVLYYLSQPDLALVELNRVRERAFGNEGHHYTSADIASEAAFLDKLLLERRLEFAFENERWFDLVRTGRYMTELKSVERYYNPSDGSVQTVQLNPQEHHRYMPIPRSQIDLVGPDVLQQNEGYN</sequence>
<comment type="subcellular location">
    <subcellularLocation>
        <location evidence="1">Cell outer membrane</location>
    </subcellularLocation>
</comment>
<organism evidence="8 9">
    <name type="scientific">Parapedobacter pyrenivorans</name>
    <dbReference type="NCBI Taxonomy" id="1305674"/>
    <lineage>
        <taxon>Bacteria</taxon>
        <taxon>Pseudomonadati</taxon>
        <taxon>Bacteroidota</taxon>
        <taxon>Sphingobacteriia</taxon>
        <taxon>Sphingobacteriales</taxon>
        <taxon>Sphingobacteriaceae</taxon>
        <taxon>Parapedobacter</taxon>
    </lineage>
</organism>
<reference evidence="8" key="1">
    <citation type="journal article" date="2014" name="Int. J. Syst. Evol. Microbiol.">
        <title>Complete genome sequence of Corynebacterium casei LMG S-19264T (=DSM 44701T), isolated from a smear-ripened cheese.</title>
        <authorList>
            <consortium name="US DOE Joint Genome Institute (JGI-PGF)"/>
            <person name="Walter F."/>
            <person name="Albersmeier A."/>
            <person name="Kalinowski J."/>
            <person name="Ruckert C."/>
        </authorList>
    </citation>
    <scope>NUCLEOTIDE SEQUENCE</scope>
    <source>
        <strain evidence="8">CGMCC 1.12195</strain>
    </source>
</reference>
<dbReference type="AlphaFoldDB" id="A0A917I1C4"/>
<evidence type="ECO:0000256" key="2">
    <source>
        <dbReference type="ARBA" id="ARBA00006275"/>
    </source>
</evidence>
<keyword evidence="3" id="KW-0732">Signal</keyword>
<evidence type="ECO:0000256" key="4">
    <source>
        <dbReference type="ARBA" id="ARBA00023136"/>
    </source>
</evidence>
<dbReference type="Pfam" id="PF07980">
    <property type="entry name" value="SusD_RagB"/>
    <property type="match status" value="1"/>
</dbReference>
<keyword evidence="9" id="KW-1185">Reference proteome</keyword>
<gene>
    <name evidence="8" type="ORF">GCM10007415_44260</name>
</gene>
<dbReference type="InterPro" id="IPR033985">
    <property type="entry name" value="SusD-like_N"/>
</dbReference>
<accession>A0A917I1C4</accession>